<dbReference type="Proteomes" id="UP000472265">
    <property type="component" value="Chromosome 9"/>
</dbReference>
<evidence type="ECO:0000313" key="3">
    <source>
        <dbReference type="Proteomes" id="UP000472265"/>
    </source>
</evidence>
<feature type="region of interest" description="Disordered" evidence="1">
    <location>
        <begin position="364"/>
        <end position="395"/>
    </location>
</feature>
<sequence>MANKKAMRYLDDLHSAELDLCSHKEELLRLRSECLSPPPSFSQCDSGYSDSHSSLDGRSTPSPLRRCEQFSTDPKSLGMKSVPQPPLRDRDNSNMTSHPPETDSEVTGSLSSRRYSTHYPHSLMHDTFIRAAPSERGTRSLQECPTSSLHLHEGDNSWPAPASQLDRTAAWDVNVHRNASLEGPRFEELESMARDIEHFEPDNCDHHVENYLSSLDHCLADLHRATQREKVKLVEKTSSKALHKFIETQPPSIRDDYKELCHTLKEEFSSTADEATGIVAAIQVKHSRRKHPRDYYICFRHAYFQGRNAPGLKENPIFKVLFVKNLHPCVRPHVEMSTRQENLSLKEIRKMTQVAWETMVNLKSSGKTPEPAFSNNSVSKIPCLKTSPSQQTKGG</sequence>
<feature type="compositionally biased region" description="Polar residues" evidence="1">
    <location>
        <begin position="386"/>
        <end position="395"/>
    </location>
</feature>
<feature type="compositionally biased region" description="Polar residues" evidence="1">
    <location>
        <begin position="364"/>
        <end position="379"/>
    </location>
</feature>
<organism evidence="2 3">
    <name type="scientific">Sparus aurata</name>
    <name type="common">Gilthead sea bream</name>
    <dbReference type="NCBI Taxonomy" id="8175"/>
    <lineage>
        <taxon>Eukaryota</taxon>
        <taxon>Metazoa</taxon>
        <taxon>Chordata</taxon>
        <taxon>Craniata</taxon>
        <taxon>Vertebrata</taxon>
        <taxon>Euteleostomi</taxon>
        <taxon>Actinopterygii</taxon>
        <taxon>Neopterygii</taxon>
        <taxon>Teleostei</taxon>
        <taxon>Neoteleostei</taxon>
        <taxon>Acanthomorphata</taxon>
        <taxon>Eupercaria</taxon>
        <taxon>Spariformes</taxon>
        <taxon>Sparidae</taxon>
        <taxon>Sparus</taxon>
    </lineage>
</organism>
<protein>
    <submittedName>
        <fullName evidence="2">Uncharacterized protein</fullName>
    </submittedName>
</protein>
<name>A0A671XSV6_SPAAU</name>
<reference evidence="2" key="3">
    <citation type="submission" date="2025-09" db="UniProtKB">
        <authorList>
            <consortium name="Ensembl"/>
        </authorList>
    </citation>
    <scope>IDENTIFICATION</scope>
</reference>
<feature type="region of interest" description="Disordered" evidence="1">
    <location>
        <begin position="37"/>
        <end position="111"/>
    </location>
</feature>
<accession>A0A671XSV6</accession>
<evidence type="ECO:0000256" key="1">
    <source>
        <dbReference type="SAM" id="MobiDB-lite"/>
    </source>
</evidence>
<dbReference type="GeneTree" id="ENSGT00980000199319"/>
<feature type="compositionally biased region" description="Polar residues" evidence="1">
    <location>
        <begin position="41"/>
        <end position="62"/>
    </location>
</feature>
<reference evidence="2" key="2">
    <citation type="submission" date="2025-08" db="UniProtKB">
        <authorList>
            <consortium name="Ensembl"/>
        </authorList>
    </citation>
    <scope>IDENTIFICATION</scope>
</reference>
<feature type="compositionally biased region" description="Polar residues" evidence="1">
    <location>
        <begin position="93"/>
        <end position="111"/>
    </location>
</feature>
<dbReference type="Ensembl" id="ENSSAUT00010056910.1">
    <property type="protein sequence ID" value="ENSSAUP00010054150.1"/>
    <property type="gene ID" value="ENSSAUG00010022341.1"/>
</dbReference>
<evidence type="ECO:0000313" key="2">
    <source>
        <dbReference type="Ensembl" id="ENSSAUP00010054150.1"/>
    </source>
</evidence>
<dbReference type="InParanoid" id="A0A671XSV6"/>
<keyword evidence="3" id="KW-1185">Reference proteome</keyword>
<dbReference type="AlphaFoldDB" id="A0A671XSV6"/>
<proteinExistence type="predicted"/>
<reference evidence="2" key="1">
    <citation type="submission" date="2021-04" db="EMBL/GenBank/DDBJ databases">
        <authorList>
            <consortium name="Wellcome Sanger Institute Data Sharing"/>
        </authorList>
    </citation>
    <scope>NUCLEOTIDE SEQUENCE [LARGE SCALE GENOMIC DNA]</scope>
</reference>